<dbReference type="Gene3D" id="1.10.287.130">
    <property type="match status" value="1"/>
</dbReference>
<dbReference type="CDD" id="cd01949">
    <property type="entry name" value="GGDEF"/>
    <property type="match status" value="1"/>
</dbReference>
<reference evidence="6" key="1">
    <citation type="journal article" date="2020" name="mSystems">
        <title>Genome- and Community-Level Interaction Insights into Carbon Utilization and Element Cycling Functions of Hydrothermarchaeota in Hydrothermal Sediment.</title>
        <authorList>
            <person name="Zhou Z."/>
            <person name="Liu Y."/>
            <person name="Xu W."/>
            <person name="Pan J."/>
            <person name="Luo Z.H."/>
            <person name="Li M."/>
        </authorList>
    </citation>
    <scope>NUCLEOTIDE SEQUENCE [LARGE SCALE GENOMIC DNA]</scope>
    <source>
        <strain evidence="6">SpSt-477</strain>
    </source>
</reference>
<evidence type="ECO:0000256" key="1">
    <source>
        <dbReference type="ARBA" id="ARBA00000085"/>
    </source>
</evidence>
<dbReference type="SMART" id="SM00267">
    <property type="entry name" value="GGDEF"/>
    <property type="match status" value="1"/>
</dbReference>
<accession>A0A7C4W051</accession>
<dbReference type="PROSITE" id="PS50110">
    <property type="entry name" value="RESPONSE_REGULATORY"/>
    <property type="match status" value="1"/>
</dbReference>
<evidence type="ECO:0000313" key="6">
    <source>
        <dbReference type="EMBL" id="HGU33675.1"/>
    </source>
</evidence>
<dbReference type="SUPFAM" id="SSF52172">
    <property type="entry name" value="CheY-like"/>
    <property type="match status" value="2"/>
</dbReference>
<dbReference type="InterPro" id="IPR003661">
    <property type="entry name" value="HisK_dim/P_dom"/>
</dbReference>
<comment type="caution">
    <text evidence="6">The sequence shown here is derived from an EMBL/GenBank/DDBJ whole genome shotgun (WGS) entry which is preliminary data.</text>
</comment>
<sequence>MQSLESPPVPILIVDDQPANLLALESLLERPGIQVLKAGSGNEALGIMLETDVALVLLDVQMPEMDGFETAKLMRQSARTRHIPIIFVTAISKEEQHVFRGYESGAVDYLFKPIDPHILLSKVNVFLELRKKQLDLEHTTRELNDMIEGLRSANRKIIEQQSALIEEERLKVLLQMAGATAHELNQPLTGLLGTIELIRLDRNDPNKLDRHLMRIEEAGNRISAIVKRMQGIQVFDAIDLSPSSESDTLQPDRMNLLWIEEAHRKDHPAEVSIIRRMYPNILSVASIREAMDRLESADFDLILSRFRVADGTALDLLNWMNQKKYDAPLIVIAAKGDERIATQVLQAGAYDYVSLTHLSRKEWVERVNKALGRARIKREARKAIQKMAELSTRDGLTGLYNRRYFTEALEREVARAIRRQSDLILCMFDIDHFKRINDTLGHQAGDMVLSTFGRLLTEWLRMTDIPCRYGGEEFAVILADTNKEQTLIVCDRFRNALSDHAFQYAGQTFHITVSAGVASILDIFPRAPDSLIAAADQALYSAKNSGRNRVVLFEPSVKEKADVL</sequence>
<evidence type="ECO:0000256" key="2">
    <source>
        <dbReference type="ARBA" id="ARBA00034247"/>
    </source>
</evidence>
<dbReference type="Pfam" id="PF00990">
    <property type="entry name" value="GGDEF"/>
    <property type="match status" value="1"/>
</dbReference>
<dbReference type="Pfam" id="PF00072">
    <property type="entry name" value="Response_reg"/>
    <property type="match status" value="2"/>
</dbReference>
<dbReference type="GO" id="GO:0005886">
    <property type="term" value="C:plasma membrane"/>
    <property type="evidence" value="ECO:0007669"/>
    <property type="project" value="TreeGrafter"/>
</dbReference>
<proteinExistence type="predicted"/>
<feature type="domain" description="GGDEF" evidence="5">
    <location>
        <begin position="421"/>
        <end position="555"/>
    </location>
</feature>
<gene>
    <name evidence="6" type="ORF">ENS29_12600</name>
</gene>
<dbReference type="InterPro" id="IPR050469">
    <property type="entry name" value="Diguanylate_Cyclase"/>
</dbReference>
<dbReference type="SUPFAM" id="SSF55073">
    <property type="entry name" value="Nucleotide cyclase"/>
    <property type="match status" value="1"/>
</dbReference>
<dbReference type="Gene3D" id="3.40.50.2300">
    <property type="match status" value="2"/>
</dbReference>
<dbReference type="Gene3D" id="3.30.70.270">
    <property type="match status" value="1"/>
</dbReference>
<dbReference type="GO" id="GO:0000155">
    <property type="term" value="F:phosphorelay sensor kinase activity"/>
    <property type="evidence" value="ECO:0007669"/>
    <property type="project" value="InterPro"/>
</dbReference>
<organism evidence="6">
    <name type="scientific">Desulfatirhabdium butyrativorans</name>
    <dbReference type="NCBI Taxonomy" id="340467"/>
    <lineage>
        <taxon>Bacteria</taxon>
        <taxon>Pseudomonadati</taxon>
        <taxon>Thermodesulfobacteriota</taxon>
        <taxon>Desulfobacteria</taxon>
        <taxon>Desulfobacterales</taxon>
        <taxon>Desulfatirhabdiaceae</taxon>
        <taxon>Desulfatirhabdium</taxon>
    </lineage>
</organism>
<evidence type="ECO:0000256" key="3">
    <source>
        <dbReference type="PROSITE-ProRule" id="PRU00169"/>
    </source>
</evidence>
<evidence type="ECO:0000259" key="4">
    <source>
        <dbReference type="PROSITE" id="PS50110"/>
    </source>
</evidence>
<dbReference type="SUPFAM" id="SSF47384">
    <property type="entry name" value="Homodimeric domain of signal transducing histidine kinase"/>
    <property type="match status" value="1"/>
</dbReference>
<dbReference type="Pfam" id="PF00512">
    <property type="entry name" value="HisKA"/>
    <property type="match status" value="1"/>
</dbReference>
<dbReference type="InterPro" id="IPR000160">
    <property type="entry name" value="GGDEF_dom"/>
</dbReference>
<dbReference type="InterPro" id="IPR029787">
    <property type="entry name" value="Nucleotide_cyclase"/>
</dbReference>
<keyword evidence="3" id="KW-0597">Phosphoprotein</keyword>
<dbReference type="GO" id="GO:0052621">
    <property type="term" value="F:diguanylate cyclase activity"/>
    <property type="evidence" value="ECO:0007669"/>
    <property type="project" value="UniProtKB-EC"/>
</dbReference>
<dbReference type="SMART" id="SM00448">
    <property type="entry name" value="REC"/>
    <property type="match status" value="2"/>
</dbReference>
<dbReference type="InterPro" id="IPR036097">
    <property type="entry name" value="HisK_dim/P_sf"/>
</dbReference>
<dbReference type="EMBL" id="DSUH01000290">
    <property type="protein sequence ID" value="HGU33675.1"/>
    <property type="molecule type" value="Genomic_DNA"/>
</dbReference>
<comment type="catalytic activity">
    <reaction evidence="2">
        <text>2 GTP = 3',3'-c-di-GMP + 2 diphosphate</text>
        <dbReference type="Rhea" id="RHEA:24898"/>
        <dbReference type="ChEBI" id="CHEBI:33019"/>
        <dbReference type="ChEBI" id="CHEBI:37565"/>
        <dbReference type="ChEBI" id="CHEBI:58805"/>
        <dbReference type="EC" id="2.7.7.65"/>
    </reaction>
</comment>
<dbReference type="GO" id="GO:1902201">
    <property type="term" value="P:negative regulation of bacterial-type flagellum-dependent cell motility"/>
    <property type="evidence" value="ECO:0007669"/>
    <property type="project" value="TreeGrafter"/>
</dbReference>
<dbReference type="PROSITE" id="PS50887">
    <property type="entry name" value="GGDEF"/>
    <property type="match status" value="1"/>
</dbReference>
<dbReference type="GO" id="GO:0043709">
    <property type="term" value="P:cell adhesion involved in single-species biofilm formation"/>
    <property type="evidence" value="ECO:0007669"/>
    <property type="project" value="TreeGrafter"/>
</dbReference>
<dbReference type="FunFam" id="3.30.70.270:FF:000001">
    <property type="entry name" value="Diguanylate cyclase domain protein"/>
    <property type="match status" value="1"/>
</dbReference>
<dbReference type="NCBIfam" id="TIGR00254">
    <property type="entry name" value="GGDEF"/>
    <property type="match status" value="1"/>
</dbReference>
<dbReference type="PANTHER" id="PTHR45138:SF9">
    <property type="entry name" value="DIGUANYLATE CYCLASE DGCM-RELATED"/>
    <property type="match status" value="1"/>
</dbReference>
<comment type="catalytic activity">
    <reaction evidence="1">
        <text>ATP + protein L-histidine = ADP + protein N-phospho-L-histidine.</text>
        <dbReference type="EC" id="2.7.13.3"/>
    </reaction>
</comment>
<evidence type="ECO:0000259" key="5">
    <source>
        <dbReference type="PROSITE" id="PS50887"/>
    </source>
</evidence>
<dbReference type="SMART" id="SM00388">
    <property type="entry name" value="HisKA"/>
    <property type="match status" value="1"/>
</dbReference>
<dbReference type="CDD" id="cd00082">
    <property type="entry name" value="HisKA"/>
    <property type="match status" value="1"/>
</dbReference>
<dbReference type="InterPro" id="IPR011006">
    <property type="entry name" value="CheY-like_superfamily"/>
</dbReference>
<feature type="domain" description="Response regulatory" evidence="4">
    <location>
        <begin position="10"/>
        <end position="127"/>
    </location>
</feature>
<protein>
    <submittedName>
        <fullName evidence="6">Diguanylate cyclase</fullName>
    </submittedName>
</protein>
<feature type="modified residue" description="4-aspartylphosphate" evidence="3">
    <location>
        <position position="59"/>
    </location>
</feature>
<dbReference type="PANTHER" id="PTHR45138">
    <property type="entry name" value="REGULATORY COMPONENTS OF SENSORY TRANSDUCTION SYSTEM"/>
    <property type="match status" value="1"/>
</dbReference>
<name>A0A7C4W051_9BACT</name>
<dbReference type="AlphaFoldDB" id="A0A7C4W051"/>
<dbReference type="InterPro" id="IPR043128">
    <property type="entry name" value="Rev_trsase/Diguanyl_cyclase"/>
</dbReference>
<dbReference type="InterPro" id="IPR001789">
    <property type="entry name" value="Sig_transdc_resp-reg_receiver"/>
</dbReference>